<dbReference type="Gene3D" id="2.120.10.80">
    <property type="entry name" value="Kelch-type beta propeller"/>
    <property type="match status" value="1"/>
</dbReference>
<name>A0ABY9CC66_VITVI</name>
<evidence type="ECO:0000313" key="3">
    <source>
        <dbReference type="EMBL" id="WJZ92333.1"/>
    </source>
</evidence>
<keyword evidence="1" id="KW-0880">Kelch repeat</keyword>
<reference evidence="3 4" key="1">
    <citation type="journal article" date="2023" name="Hortic Res">
        <title>The complete reference genome for grapevine (Vitis vinifera L.) genetics and breeding.</title>
        <authorList>
            <person name="Shi X."/>
            <person name="Cao S."/>
            <person name="Wang X."/>
            <person name="Huang S."/>
            <person name="Wang Y."/>
            <person name="Liu Z."/>
            <person name="Liu W."/>
            <person name="Leng X."/>
            <person name="Peng Y."/>
            <person name="Wang N."/>
            <person name="Wang Y."/>
            <person name="Ma Z."/>
            <person name="Xu X."/>
            <person name="Zhang F."/>
            <person name="Xue H."/>
            <person name="Zhong H."/>
            <person name="Wang Y."/>
            <person name="Zhang K."/>
            <person name="Velt A."/>
            <person name="Avia K."/>
            <person name="Holtgrawe D."/>
            <person name="Grimplet J."/>
            <person name="Matus J.T."/>
            <person name="Ware D."/>
            <person name="Wu X."/>
            <person name="Wang H."/>
            <person name="Liu C."/>
            <person name="Fang Y."/>
            <person name="Rustenholz C."/>
            <person name="Cheng Z."/>
            <person name="Xiao H."/>
            <person name="Zhou Y."/>
        </authorList>
    </citation>
    <scope>NUCLEOTIDE SEQUENCE [LARGE SCALE GENOMIC DNA]</scope>
    <source>
        <strain evidence="4">cv. Pinot noir / PN40024</strain>
        <tissue evidence="3">Leaf</tissue>
    </source>
</reference>
<sequence>MVGDLMFIIRSRANPENILDNVWIIDTAKNEWRRLECIGCIFPPKHRHAVAVLGSKIYVFGGLNNDAISSSLHVLDTDDLQWNEICVHGEWPYTRHSHSLVAYGSKLFMFEGCNDGKALGDLYGFDVQTCLWKKEVASGRTPYARFSHSMFIYKNYLGIIGGCHVREHCQELALLDLQCHVRRNVILDSIFKVLFVRSTTSVVGDDLIMIGGGTSCYAFGTKFSEPMKINLL</sequence>
<dbReference type="Pfam" id="PF24681">
    <property type="entry name" value="Kelch_KLHDC2_KLHL20_DRC7"/>
    <property type="match status" value="1"/>
</dbReference>
<keyword evidence="4" id="KW-1185">Reference proteome</keyword>
<dbReference type="InterPro" id="IPR015915">
    <property type="entry name" value="Kelch-typ_b-propeller"/>
</dbReference>
<dbReference type="SUPFAM" id="SSF117281">
    <property type="entry name" value="Kelch motif"/>
    <property type="match status" value="1"/>
</dbReference>
<dbReference type="Proteomes" id="UP001227230">
    <property type="component" value="Chromosome 8"/>
</dbReference>
<evidence type="ECO:0000256" key="2">
    <source>
        <dbReference type="ARBA" id="ARBA00022737"/>
    </source>
</evidence>
<accession>A0ABY9CC66</accession>
<dbReference type="EMBL" id="CP126655">
    <property type="protein sequence ID" value="WJZ92333.1"/>
    <property type="molecule type" value="Genomic_DNA"/>
</dbReference>
<organism evidence="3 4">
    <name type="scientific">Vitis vinifera</name>
    <name type="common">Grape</name>
    <dbReference type="NCBI Taxonomy" id="29760"/>
    <lineage>
        <taxon>Eukaryota</taxon>
        <taxon>Viridiplantae</taxon>
        <taxon>Streptophyta</taxon>
        <taxon>Embryophyta</taxon>
        <taxon>Tracheophyta</taxon>
        <taxon>Spermatophyta</taxon>
        <taxon>Magnoliopsida</taxon>
        <taxon>eudicotyledons</taxon>
        <taxon>Gunneridae</taxon>
        <taxon>Pentapetalae</taxon>
        <taxon>rosids</taxon>
        <taxon>Vitales</taxon>
        <taxon>Vitaceae</taxon>
        <taxon>Viteae</taxon>
        <taxon>Vitis</taxon>
    </lineage>
</organism>
<protein>
    <submittedName>
        <fullName evidence="3">Uncharacterized protein</fullName>
    </submittedName>
</protein>
<gene>
    <name evidence="3" type="ORF">VitviT2T_011335</name>
</gene>
<dbReference type="PANTHER" id="PTHR46093">
    <property type="entry name" value="ACYL-COA-BINDING DOMAIN-CONTAINING PROTEIN 5"/>
    <property type="match status" value="1"/>
</dbReference>
<keyword evidence="2" id="KW-0677">Repeat</keyword>
<evidence type="ECO:0000256" key="1">
    <source>
        <dbReference type="ARBA" id="ARBA00022441"/>
    </source>
</evidence>
<evidence type="ECO:0000313" key="4">
    <source>
        <dbReference type="Proteomes" id="UP001227230"/>
    </source>
</evidence>
<proteinExistence type="predicted"/>
<dbReference type="PANTHER" id="PTHR46093:SF18">
    <property type="entry name" value="FIBRONECTIN TYPE-III DOMAIN-CONTAINING PROTEIN"/>
    <property type="match status" value="1"/>
</dbReference>